<feature type="binding site" evidence="6">
    <location>
        <position position="209"/>
    </location>
    <ligand>
        <name>FAD</name>
        <dbReference type="ChEBI" id="CHEBI:57692"/>
    </ligand>
</feature>
<feature type="binding site" evidence="6">
    <location>
        <position position="347"/>
    </location>
    <ligand>
        <name>D-dopa</name>
        <dbReference type="ChEBI" id="CHEBI:149689"/>
    </ligand>
</feature>
<dbReference type="RefSeq" id="XP_051363154.1">
    <property type="nucleotide sequence ID" value="XM_051505417.1"/>
</dbReference>
<dbReference type="PROSITE" id="PS00677">
    <property type="entry name" value="DAO"/>
    <property type="match status" value="1"/>
</dbReference>
<dbReference type="GO" id="GO:0003884">
    <property type="term" value="F:D-amino-acid oxidase activity"/>
    <property type="evidence" value="ECO:0007669"/>
    <property type="project" value="InterPro"/>
</dbReference>
<comment type="cofactor">
    <cofactor evidence="1 6">
        <name>FAD</name>
        <dbReference type="ChEBI" id="CHEBI:57692"/>
    </cofactor>
</comment>
<evidence type="ECO:0000313" key="9">
    <source>
        <dbReference type="Proteomes" id="UP001055219"/>
    </source>
</evidence>
<dbReference type="Gene3D" id="3.40.50.720">
    <property type="entry name" value="NAD(P)-binding Rossmann-like Domain"/>
    <property type="match status" value="1"/>
</dbReference>
<dbReference type="InterPro" id="IPR006076">
    <property type="entry name" value="FAD-dep_OxRdtase"/>
</dbReference>
<dbReference type="AlphaFoldDB" id="A0A9P9Y353"/>
<dbReference type="EMBL" id="JAGIXG020000014">
    <property type="protein sequence ID" value="KAI6782298.1"/>
    <property type="molecule type" value="Genomic_DNA"/>
</dbReference>
<dbReference type="Pfam" id="PF01266">
    <property type="entry name" value="DAO"/>
    <property type="match status" value="1"/>
</dbReference>
<reference evidence="8" key="1">
    <citation type="journal article" date="2021" name="J Fungi (Basel)">
        <title>Genomic and Metabolomic Analyses of the Marine Fungus Emericellopsis cladophorae: Insights into Saltwater Adaptability Mechanisms and Its Biosynthetic Potential.</title>
        <authorList>
            <person name="Goncalves M.F.M."/>
            <person name="Hilario S."/>
            <person name="Van de Peer Y."/>
            <person name="Esteves A.C."/>
            <person name="Alves A."/>
        </authorList>
    </citation>
    <scope>NUCLEOTIDE SEQUENCE</scope>
    <source>
        <strain evidence="8">MUM 19.33</strain>
    </source>
</reference>
<dbReference type="GO" id="GO:0005737">
    <property type="term" value="C:cytoplasm"/>
    <property type="evidence" value="ECO:0007669"/>
    <property type="project" value="TreeGrafter"/>
</dbReference>
<dbReference type="PANTHER" id="PTHR11530">
    <property type="entry name" value="D-AMINO ACID OXIDASE"/>
    <property type="match status" value="1"/>
</dbReference>
<evidence type="ECO:0000256" key="3">
    <source>
        <dbReference type="ARBA" id="ARBA00022630"/>
    </source>
</evidence>
<keyword evidence="3" id="KW-0285">Flavoprotein</keyword>
<proteinExistence type="inferred from homology"/>
<evidence type="ECO:0000313" key="8">
    <source>
        <dbReference type="EMBL" id="KAI6782298.1"/>
    </source>
</evidence>
<comment type="similarity">
    <text evidence="2">Belongs to the DAMOX/DASOX family.</text>
</comment>
<dbReference type="GO" id="GO:0071949">
    <property type="term" value="F:FAD binding"/>
    <property type="evidence" value="ECO:0007669"/>
    <property type="project" value="InterPro"/>
</dbReference>
<dbReference type="GO" id="GO:0019478">
    <property type="term" value="P:D-amino acid catabolic process"/>
    <property type="evidence" value="ECO:0007669"/>
    <property type="project" value="TreeGrafter"/>
</dbReference>
<accession>A0A9P9Y353</accession>
<evidence type="ECO:0000256" key="1">
    <source>
        <dbReference type="ARBA" id="ARBA00001974"/>
    </source>
</evidence>
<evidence type="ECO:0000256" key="2">
    <source>
        <dbReference type="ARBA" id="ARBA00006730"/>
    </source>
</evidence>
<protein>
    <submittedName>
        <fullName evidence="8">D-amino-acid oxidase-like protein</fullName>
    </submittedName>
</protein>
<organism evidence="8 9">
    <name type="scientific">Emericellopsis cladophorae</name>
    <dbReference type="NCBI Taxonomy" id="2686198"/>
    <lineage>
        <taxon>Eukaryota</taxon>
        <taxon>Fungi</taxon>
        <taxon>Dikarya</taxon>
        <taxon>Ascomycota</taxon>
        <taxon>Pezizomycotina</taxon>
        <taxon>Sordariomycetes</taxon>
        <taxon>Hypocreomycetidae</taxon>
        <taxon>Hypocreales</taxon>
        <taxon>Bionectriaceae</taxon>
        <taxon>Emericellopsis</taxon>
    </lineage>
</organism>
<dbReference type="PIRSF" id="PIRSF000189">
    <property type="entry name" value="D-aa_oxidase"/>
    <property type="match status" value="1"/>
</dbReference>
<dbReference type="GeneID" id="75834855"/>
<keyword evidence="9" id="KW-1185">Reference proteome</keyword>
<sequence length="376" mass="40567">MSETIVVLGYELHLTTNLSITDDPSAGVSGLTSALLLSRDKRNTITVVAKHMPGDLDGEYASPFAGANVMPMATSDESQWERETWAELKRLCQEAPAAGIHFQKCQVHSRSKDISKDSDVPKGPFDTDPWFKDMFDDFRALPQDKVLPGCDAASEFTSVCINTAIYLPWLVGQLLENDVRLKRGVVSDIREAKGLSHTGRPATLIINATGLGSYKLGGVKDTQMYPARGQVVVVRNEVDSMLFVSGTEDGANEALYAMNRAAGGGAILGGTFEAGTWDTQPDPSTALRIMSRIVKARPEIAGGKGVAGLSVVRHAAGLRPYRHGGARVEAEKMDDTTTVVHNYGHGGWGYQGSYGCAKSVVEIVRKVREGRTRAKL</sequence>
<dbReference type="OrthoDB" id="409956at2759"/>
<evidence type="ECO:0000259" key="7">
    <source>
        <dbReference type="Pfam" id="PF01266"/>
    </source>
</evidence>
<dbReference type="InterPro" id="IPR023209">
    <property type="entry name" value="DAO"/>
</dbReference>
<dbReference type="SUPFAM" id="SSF51971">
    <property type="entry name" value="Nucleotide-binding domain"/>
    <property type="match status" value="1"/>
</dbReference>
<evidence type="ECO:0000256" key="5">
    <source>
        <dbReference type="ARBA" id="ARBA00023002"/>
    </source>
</evidence>
<dbReference type="Gene3D" id="3.30.9.10">
    <property type="entry name" value="D-Amino Acid Oxidase, subunit A, domain 2"/>
    <property type="match status" value="1"/>
</dbReference>
<feature type="domain" description="FAD dependent oxidoreductase" evidence="7">
    <location>
        <begin position="26"/>
        <end position="362"/>
    </location>
</feature>
<reference evidence="8" key="2">
    <citation type="submission" date="2022-07" db="EMBL/GenBank/DDBJ databases">
        <authorList>
            <person name="Goncalves M.F.M."/>
            <person name="Hilario S."/>
            <person name="Van De Peer Y."/>
            <person name="Esteves A.C."/>
            <person name="Alves A."/>
        </authorList>
    </citation>
    <scope>NUCLEOTIDE SEQUENCE</scope>
    <source>
        <strain evidence="8">MUM 19.33</strain>
    </source>
</reference>
<evidence type="ECO:0000256" key="4">
    <source>
        <dbReference type="ARBA" id="ARBA00022827"/>
    </source>
</evidence>
<evidence type="ECO:0000256" key="6">
    <source>
        <dbReference type="PIRSR" id="PIRSR000189-1"/>
    </source>
</evidence>
<gene>
    <name evidence="8" type="ORF">J7T54_008384</name>
</gene>
<keyword evidence="4 6" id="KW-0274">FAD</keyword>
<dbReference type="InterPro" id="IPR006181">
    <property type="entry name" value="D-amino_acid_oxidase_CS"/>
</dbReference>
<dbReference type="PANTHER" id="PTHR11530:SF16">
    <property type="entry name" value="D-AMINO ACID OXIDASE (AFU_ORTHOLOGUE AFUA_5G11290)"/>
    <property type="match status" value="1"/>
</dbReference>
<dbReference type="SUPFAM" id="SSF54373">
    <property type="entry name" value="FAD-linked reductases, C-terminal domain"/>
    <property type="match status" value="1"/>
</dbReference>
<keyword evidence="5" id="KW-0560">Oxidoreductase</keyword>
<comment type="caution">
    <text evidence="8">The sequence shown here is derived from an EMBL/GenBank/DDBJ whole genome shotgun (WGS) entry which is preliminary data.</text>
</comment>
<dbReference type="Proteomes" id="UP001055219">
    <property type="component" value="Unassembled WGS sequence"/>
</dbReference>
<feature type="binding site" evidence="6">
    <location>
        <position position="319"/>
    </location>
    <ligand>
        <name>D-dopa</name>
        <dbReference type="ChEBI" id="CHEBI:149689"/>
    </ligand>
</feature>
<name>A0A9P9Y353_9HYPO</name>